<evidence type="ECO:0000256" key="4">
    <source>
        <dbReference type="ARBA" id="ARBA00022759"/>
    </source>
</evidence>
<name>A0AAD1S0J7_PELCU</name>
<dbReference type="InterPro" id="IPR012337">
    <property type="entry name" value="RNaseH-like_sf"/>
</dbReference>
<dbReference type="GO" id="GO:0003676">
    <property type="term" value="F:nucleic acid binding"/>
    <property type="evidence" value="ECO:0007669"/>
    <property type="project" value="InterPro"/>
</dbReference>
<evidence type="ECO:0000256" key="6">
    <source>
        <dbReference type="ARBA" id="ARBA00022918"/>
    </source>
</evidence>
<keyword evidence="3" id="KW-0540">Nuclease</keyword>
<keyword evidence="4" id="KW-0255">Endonuclease</keyword>
<sequence>MNYEEELFQLKEIQISLTDLFWDSTGTMLVLVCLPENVTHLYHHWDTAIPHISLTRSLNTSWKDLGPMARTWNQMTQTQLTSAGINKKTIDYCTTGYPRYHTEACEDPLTTDCDFIDIPHDCFEQMKMETTHLPTVYEAALLNPDQTLFVDGSRFADEQGQYHTGYAVTTGCQVLQAAALQPTKSAQEAELTALTVACKLSEGLRVNIYTDSRYALGVAHDFGLIWKTRGFLTATGTPVKHGATIAELMDALELPAEVAVLKVKAHGKLDTEEARGNHLADQAAKEAARQGWEVDRRVTTDALPIYTMQTLPTDLRLLKELQAAATPQEKQSWKNKGAVLRDDVYTINLKFCLPRNMYPAVPTCQNS</sequence>
<keyword evidence="1" id="KW-0808">Transferase</keyword>
<keyword evidence="9" id="KW-1185">Reference proteome</keyword>
<dbReference type="EMBL" id="OW240915">
    <property type="protein sequence ID" value="CAH2285403.1"/>
    <property type="molecule type" value="Genomic_DNA"/>
</dbReference>
<dbReference type="Proteomes" id="UP001295444">
    <property type="component" value="Chromosome 04"/>
</dbReference>
<evidence type="ECO:0000256" key="3">
    <source>
        <dbReference type="ARBA" id="ARBA00022722"/>
    </source>
</evidence>
<dbReference type="Pfam" id="PF00075">
    <property type="entry name" value="RNase_H"/>
    <property type="match status" value="1"/>
</dbReference>
<accession>A0AAD1S0J7</accession>
<dbReference type="Gene3D" id="3.30.420.10">
    <property type="entry name" value="Ribonuclease H-like superfamily/Ribonuclease H"/>
    <property type="match status" value="1"/>
</dbReference>
<evidence type="ECO:0000259" key="7">
    <source>
        <dbReference type="PROSITE" id="PS50879"/>
    </source>
</evidence>
<keyword evidence="6" id="KW-0695">RNA-directed DNA polymerase</keyword>
<evidence type="ECO:0000256" key="5">
    <source>
        <dbReference type="ARBA" id="ARBA00022801"/>
    </source>
</evidence>
<dbReference type="PANTHER" id="PTHR41694:SF5">
    <property type="entry name" value="RIBONUCLEASE H"/>
    <property type="match status" value="1"/>
</dbReference>
<dbReference type="PANTHER" id="PTHR41694">
    <property type="entry name" value="ENDOGENOUS RETROVIRUS GROUP K MEMBER POL PROTEIN"/>
    <property type="match status" value="1"/>
</dbReference>
<keyword evidence="5" id="KW-0378">Hydrolase</keyword>
<dbReference type="PROSITE" id="PS50879">
    <property type="entry name" value="RNASE_H_1"/>
    <property type="match status" value="1"/>
</dbReference>
<dbReference type="CDD" id="cd09273">
    <property type="entry name" value="RNase_HI_RT_Bel"/>
    <property type="match status" value="1"/>
</dbReference>
<reference evidence="8" key="1">
    <citation type="submission" date="2022-03" db="EMBL/GenBank/DDBJ databases">
        <authorList>
            <person name="Alioto T."/>
            <person name="Alioto T."/>
            <person name="Gomez Garrido J."/>
        </authorList>
    </citation>
    <scope>NUCLEOTIDE SEQUENCE</scope>
</reference>
<evidence type="ECO:0000313" key="9">
    <source>
        <dbReference type="Proteomes" id="UP001295444"/>
    </source>
</evidence>
<feature type="domain" description="RNase H type-1" evidence="7">
    <location>
        <begin position="142"/>
        <end position="289"/>
    </location>
</feature>
<proteinExistence type="predicted"/>
<dbReference type="GO" id="GO:0004523">
    <property type="term" value="F:RNA-DNA hybrid ribonuclease activity"/>
    <property type="evidence" value="ECO:0007669"/>
    <property type="project" value="InterPro"/>
</dbReference>
<evidence type="ECO:0000313" key="8">
    <source>
        <dbReference type="EMBL" id="CAH2285403.1"/>
    </source>
</evidence>
<dbReference type="AlphaFoldDB" id="A0AAD1S0J7"/>
<dbReference type="GO" id="GO:0003964">
    <property type="term" value="F:RNA-directed DNA polymerase activity"/>
    <property type="evidence" value="ECO:0007669"/>
    <property type="project" value="UniProtKB-KW"/>
</dbReference>
<keyword evidence="2" id="KW-0548">Nucleotidyltransferase</keyword>
<organism evidence="8 9">
    <name type="scientific">Pelobates cultripes</name>
    <name type="common">Western spadefoot toad</name>
    <dbReference type="NCBI Taxonomy" id="61616"/>
    <lineage>
        <taxon>Eukaryota</taxon>
        <taxon>Metazoa</taxon>
        <taxon>Chordata</taxon>
        <taxon>Craniata</taxon>
        <taxon>Vertebrata</taxon>
        <taxon>Euteleostomi</taxon>
        <taxon>Amphibia</taxon>
        <taxon>Batrachia</taxon>
        <taxon>Anura</taxon>
        <taxon>Pelobatoidea</taxon>
        <taxon>Pelobatidae</taxon>
        <taxon>Pelobates</taxon>
    </lineage>
</organism>
<evidence type="ECO:0000256" key="1">
    <source>
        <dbReference type="ARBA" id="ARBA00022679"/>
    </source>
</evidence>
<evidence type="ECO:0000256" key="2">
    <source>
        <dbReference type="ARBA" id="ARBA00022695"/>
    </source>
</evidence>
<gene>
    <name evidence="8" type="ORF">PECUL_23A041505</name>
</gene>
<protein>
    <submittedName>
        <fullName evidence="8">Retrovirus-related Pol poly from transposon opus</fullName>
    </submittedName>
</protein>
<dbReference type="InterPro" id="IPR002156">
    <property type="entry name" value="RNaseH_domain"/>
</dbReference>
<dbReference type="SUPFAM" id="SSF53098">
    <property type="entry name" value="Ribonuclease H-like"/>
    <property type="match status" value="1"/>
</dbReference>
<dbReference type="InterPro" id="IPR036397">
    <property type="entry name" value="RNaseH_sf"/>
</dbReference>